<proteinExistence type="predicted"/>
<gene>
    <name evidence="1" type="ORF">QVD17_18829</name>
</gene>
<dbReference type="AlphaFoldDB" id="A0AAD8NPF0"/>
<dbReference type="InterPro" id="IPR004320">
    <property type="entry name" value="BPS1_pln"/>
</dbReference>
<protein>
    <submittedName>
        <fullName evidence="1">Uncharacterized protein</fullName>
    </submittedName>
</protein>
<comment type="caution">
    <text evidence="1">The sequence shown here is derived from an EMBL/GenBank/DDBJ whole genome shotgun (WGS) entry which is preliminary data.</text>
</comment>
<dbReference type="PANTHER" id="PTHR33070:SF92">
    <property type="entry name" value="DUF241 DOMAIN PROTEIN"/>
    <property type="match status" value="1"/>
</dbReference>
<name>A0AAD8NPF0_TARER</name>
<evidence type="ECO:0000313" key="1">
    <source>
        <dbReference type="EMBL" id="KAK1423525.1"/>
    </source>
</evidence>
<dbReference type="Pfam" id="PF03087">
    <property type="entry name" value="BPS1"/>
    <property type="match status" value="1"/>
</dbReference>
<sequence>MENLNTSHIRSTSLPSRLNPSNFSQIKINLNKLKTLAPFDSSARIHNGLVCLIELYVSVDHELIGSSHETQRFSLPCRNKALLDDTLAVSTSLLDSYSNLVELLAQMKQNVRVLQFALRRKHVGTYASSECHLNDYFSSRKIAKKNIFGCLGSLQQLERKIESYINVAGEDHHLSTAIGVLCEIFIATISMFRYVLLILLGKQKLDKGFSFITKLIPMSKPSCHKSHEIVSDVDIVDVTLDTLWKDVKTNEWKTVDVEMAIERLQRLDRQIEGYEVGLDTLFRKLIQSRVSLLNILAN</sequence>
<accession>A0AAD8NPF0</accession>
<dbReference type="GO" id="GO:0048364">
    <property type="term" value="P:root development"/>
    <property type="evidence" value="ECO:0007669"/>
    <property type="project" value="InterPro"/>
</dbReference>
<dbReference type="EMBL" id="JAUHHV010000005">
    <property type="protein sequence ID" value="KAK1423525.1"/>
    <property type="molecule type" value="Genomic_DNA"/>
</dbReference>
<dbReference type="Proteomes" id="UP001229421">
    <property type="component" value="Unassembled WGS sequence"/>
</dbReference>
<reference evidence="1" key="1">
    <citation type="journal article" date="2023" name="bioRxiv">
        <title>Improved chromosome-level genome assembly for marigold (Tagetes erecta).</title>
        <authorList>
            <person name="Jiang F."/>
            <person name="Yuan L."/>
            <person name="Wang S."/>
            <person name="Wang H."/>
            <person name="Xu D."/>
            <person name="Wang A."/>
            <person name="Fan W."/>
        </authorList>
    </citation>
    <scope>NUCLEOTIDE SEQUENCE</scope>
    <source>
        <strain evidence="1">WSJ</strain>
        <tissue evidence="1">Leaf</tissue>
    </source>
</reference>
<keyword evidence="2" id="KW-1185">Reference proteome</keyword>
<organism evidence="1 2">
    <name type="scientific">Tagetes erecta</name>
    <name type="common">African marigold</name>
    <dbReference type="NCBI Taxonomy" id="13708"/>
    <lineage>
        <taxon>Eukaryota</taxon>
        <taxon>Viridiplantae</taxon>
        <taxon>Streptophyta</taxon>
        <taxon>Embryophyta</taxon>
        <taxon>Tracheophyta</taxon>
        <taxon>Spermatophyta</taxon>
        <taxon>Magnoliopsida</taxon>
        <taxon>eudicotyledons</taxon>
        <taxon>Gunneridae</taxon>
        <taxon>Pentapetalae</taxon>
        <taxon>asterids</taxon>
        <taxon>campanulids</taxon>
        <taxon>Asterales</taxon>
        <taxon>Asteraceae</taxon>
        <taxon>Asteroideae</taxon>
        <taxon>Heliantheae alliance</taxon>
        <taxon>Tageteae</taxon>
        <taxon>Tagetes</taxon>
    </lineage>
</organism>
<dbReference type="GO" id="GO:0048367">
    <property type="term" value="P:shoot system development"/>
    <property type="evidence" value="ECO:0007669"/>
    <property type="project" value="InterPro"/>
</dbReference>
<evidence type="ECO:0000313" key="2">
    <source>
        <dbReference type="Proteomes" id="UP001229421"/>
    </source>
</evidence>
<dbReference type="PANTHER" id="PTHR33070">
    <property type="entry name" value="OS06G0725500 PROTEIN"/>
    <property type="match status" value="1"/>
</dbReference>